<dbReference type="InterPro" id="IPR051811">
    <property type="entry name" value="Cytochrome_c550/c551-like"/>
</dbReference>
<evidence type="ECO:0000259" key="7">
    <source>
        <dbReference type="PROSITE" id="PS51007"/>
    </source>
</evidence>
<reference evidence="8" key="2">
    <citation type="submission" date="2020-09" db="EMBL/GenBank/DDBJ databases">
        <authorList>
            <person name="Sun Q."/>
            <person name="Sedlacek I."/>
        </authorList>
    </citation>
    <scope>NUCLEOTIDE SEQUENCE</scope>
    <source>
        <strain evidence="8">CCM 7086</strain>
    </source>
</reference>
<evidence type="ECO:0000256" key="6">
    <source>
        <dbReference type="PROSITE-ProRule" id="PRU00433"/>
    </source>
</evidence>
<dbReference type="InterPro" id="IPR036909">
    <property type="entry name" value="Cyt_c-like_dom_sf"/>
</dbReference>
<organism evidence="8 9">
    <name type="scientific">Oxalicibacterium flavum</name>
    <dbReference type="NCBI Taxonomy" id="179467"/>
    <lineage>
        <taxon>Bacteria</taxon>
        <taxon>Pseudomonadati</taxon>
        <taxon>Pseudomonadota</taxon>
        <taxon>Betaproteobacteria</taxon>
        <taxon>Burkholderiales</taxon>
        <taxon>Oxalobacteraceae</taxon>
        <taxon>Oxalicibacterium</taxon>
    </lineage>
</organism>
<dbReference type="PANTHER" id="PTHR37823">
    <property type="entry name" value="CYTOCHROME C-553-LIKE"/>
    <property type="match status" value="1"/>
</dbReference>
<dbReference type="Proteomes" id="UP000620266">
    <property type="component" value="Unassembled WGS sequence"/>
</dbReference>
<keyword evidence="9" id="KW-1185">Reference proteome</keyword>
<feature type="domain" description="Cytochrome c" evidence="7">
    <location>
        <begin position="170"/>
        <end position="258"/>
    </location>
</feature>
<comment type="caution">
    <text evidence="8">The sequence shown here is derived from an EMBL/GenBank/DDBJ whole genome shotgun (WGS) entry which is preliminary data.</text>
</comment>
<dbReference type="SUPFAM" id="SSF46626">
    <property type="entry name" value="Cytochrome c"/>
    <property type="match status" value="1"/>
</dbReference>
<accession>A0A8J2UMA4</accession>
<evidence type="ECO:0000256" key="5">
    <source>
        <dbReference type="ARBA" id="ARBA00023004"/>
    </source>
</evidence>
<evidence type="ECO:0000256" key="4">
    <source>
        <dbReference type="ARBA" id="ARBA00022982"/>
    </source>
</evidence>
<evidence type="ECO:0000313" key="8">
    <source>
        <dbReference type="EMBL" id="GGB96391.1"/>
    </source>
</evidence>
<dbReference type="AlphaFoldDB" id="A0A8J2UMA4"/>
<gene>
    <name evidence="8" type="ORF">GCM10007205_02090</name>
</gene>
<keyword evidence="2 6" id="KW-0349">Heme</keyword>
<reference evidence="8" key="1">
    <citation type="journal article" date="2014" name="Int. J. Syst. Evol. Microbiol.">
        <title>Complete genome sequence of Corynebacterium casei LMG S-19264T (=DSM 44701T), isolated from a smear-ripened cheese.</title>
        <authorList>
            <consortium name="US DOE Joint Genome Institute (JGI-PGF)"/>
            <person name="Walter F."/>
            <person name="Albersmeier A."/>
            <person name="Kalinowski J."/>
            <person name="Ruckert C."/>
        </authorList>
    </citation>
    <scope>NUCLEOTIDE SEQUENCE</scope>
    <source>
        <strain evidence="8">CCM 7086</strain>
    </source>
</reference>
<dbReference type="GO" id="GO:0020037">
    <property type="term" value="F:heme binding"/>
    <property type="evidence" value="ECO:0007669"/>
    <property type="project" value="InterPro"/>
</dbReference>
<dbReference type="Pfam" id="PF00034">
    <property type="entry name" value="Cytochrom_C"/>
    <property type="match status" value="1"/>
</dbReference>
<evidence type="ECO:0000256" key="3">
    <source>
        <dbReference type="ARBA" id="ARBA00022723"/>
    </source>
</evidence>
<dbReference type="EMBL" id="BMCG01000001">
    <property type="protein sequence ID" value="GGB96391.1"/>
    <property type="molecule type" value="Genomic_DNA"/>
</dbReference>
<evidence type="ECO:0000256" key="2">
    <source>
        <dbReference type="ARBA" id="ARBA00022617"/>
    </source>
</evidence>
<evidence type="ECO:0000256" key="1">
    <source>
        <dbReference type="ARBA" id="ARBA00022448"/>
    </source>
</evidence>
<evidence type="ECO:0000313" key="9">
    <source>
        <dbReference type="Proteomes" id="UP000620266"/>
    </source>
</evidence>
<keyword evidence="5 6" id="KW-0408">Iron</keyword>
<keyword evidence="3 6" id="KW-0479">Metal-binding</keyword>
<name>A0A8J2UMA4_9BURK</name>
<protein>
    <recommendedName>
        <fullName evidence="7">Cytochrome c domain-containing protein</fullName>
    </recommendedName>
</protein>
<dbReference type="Gene3D" id="1.10.760.10">
    <property type="entry name" value="Cytochrome c-like domain"/>
    <property type="match status" value="1"/>
</dbReference>
<sequence length="262" mass="29004">MCLLSSMPAHAADDAVLTLALPGQQQKLARANLLRHPETKVITIPDDPSYRRTMSYQAIPLSAIVRDLRGIDTLQFRSADGFVANIPGELFRSAAQAWIAIEPATRPWPPLKEDGPSAGAFYLVWLQPEQGGVSPEQWPFQIVAISNVAALTVRYPQLLPDALEDDPQQQAVQRGLRQFLAQCASCHRLNGGGDAALGPDLNLPFNPTEYFHEDFLRRLIREPAAVRAWPQSAMPGFGEAVLSETDLDDLLAYLRQMARQRK</sequence>
<dbReference type="PANTHER" id="PTHR37823:SF1">
    <property type="entry name" value="CYTOCHROME C-553-LIKE"/>
    <property type="match status" value="1"/>
</dbReference>
<dbReference type="GO" id="GO:0009055">
    <property type="term" value="F:electron transfer activity"/>
    <property type="evidence" value="ECO:0007669"/>
    <property type="project" value="InterPro"/>
</dbReference>
<proteinExistence type="predicted"/>
<keyword evidence="1" id="KW-0813">Transport</keyword>
<dbReference type="PROSITE" id="PS51007">
    <property type="entry name" value="CYTC"/>
    <property type="match status" value="1"/>
</dbReference>
<dbReference type="InterPro" id="IPR009056">
    <property type="entry name" value="Cyt_c-like_dom"/>
</dbReference>
<keyword evidence="4" id="KW-0249">Electron transport</keyword>
<dbReference type="GO" id="GO:0046872">
    <property type="term" value="F:metal ion binding"/>
    <property type="evidence" value="ECO:0007669"/>
    <property type="project" value="UniProtKB-KW"/>
</dbReference>